<reference evidence="2 3" key="1">
    <citation type="submission" date="2018-07" db="EMBL/GenBank/DDBJ databases">
        <title>Genomic Encyclopedia of Type Strains, Phase IV (KMG-IV): sequencing the most valuable type-strain genomes for metagenomic binning, comparative biology and taxonomic classification.</title>
        <authorList>
            <person name="Goeker M."/>
        </authorList>
    </citation>
    <scope>NUCLEOTIDE SEQUENCE [LARGE SCALE GENOMIC DNA]</scope>
    <source>
        <strain evidence="2 3">DSM 44952</strain>
    </source>
</reference>
<feature type="signal peptide" evidence="1">
    <location>
        <begin position="1"/>
        <end position="29"/>
    </location>
</feature>
<dbReference type="STRING" id="1210089.GCA_001613165_01378"/>
<gene>
    <name evidence="2" type="ORF">DFR68_104343</name>
</gene>
<dbReference type="RefSeq" id="WP_068015131.1">
    <property type="nucleotide sequence ID" value="NZ_QQAZ01000004.1"/>
</dbReference>
<keyword evidence="3" id="KW-1185">Reference proteome</keyword>
<dbReference type="Proteomes" id="UP000255355">
    <property type="component" value="Unassembled WGS sequence"/>
</dbReference>
<keyword evidence="1" id="KW-0732">Signal</keyword>
<dbReference type="EMBL" id="QQAZ01000004">
    <property type="protein sequence ID" value="RDI51859.1"/>
    <property type="molecule type" value="Genomic_DNA"/>
</dbReference>
<proteinExistence type="predicted"/>
<name>A0A370H7Y8_9NOCA</name>
<evidence type="ECO:0000313" key="2">
    <source>
        <dbReference type="EMBL" id="RDI51859.1"/>
    </source>
</evidence>
<accession>A0A370H7Y8</accession>
<dbReference type="AlphaFoldDB" id="A0A370H7Y8"/>
<protein>
    <recommendedName>
        <fullName evidence="4">Outer membrane protein with glycine zipper</fullName>
    </recommendedName>
</protein>
<evidence type="ECO:0008006" key="4">
    <source>
        <dbReference type="Google" id="ProtNLM"/>
    </source>
</evidence>
<evidence type="ECO:0000256" key="1">
    <source>
        <dbReference type="SAM" id="SignalP"/>
    </source>
</evidence>
<evidence type="ECO:0000313" key="3">
    <source>
        <dbReference type="Proteomes" id="UP000255355"/>
    </source>
</evidence>
<sequence length="104" mass="9991">MIRNTLVKAFTVTALPLAAVAVFAGGASAEAPQATPVAGIPLTEDITTNPNAQYPDPVLNGAAAGAAIGSAVGFFTGSGGPILGGLIGALVGATNPDVVPQVLP</sequence>
<organism evidence="2 3">
    <name type="scientific">Nocardia mexicana</name>
    <dbReference type="NCBI Taxonomy" id="279262"/>
    <lineage>
        <taxon>Bacteria</taxon>
        <taxon>Bacillati</taxon>
        <taxon>Actinomycetota</taxon>
        <taxon>Actinomycetes</taxon>
        <taxon>Mycobacteriales</taxon>
        <taxon>Nocardiaceae</taxon>
        <taxon>Nocardia</taxon>
    </lineage>
</organism>
<feature type="chain" id="PRO_5016680549" description="Outer membrane protein with glycine zipper" evidence="1">
    <location>
        <begin position="30"/>
        <end position="104"/>
    </location>
</feature>
<comment type="caution">
    <text evidence="2">The sequence shown here is derived from an EMBL/GenBank/DDBJ whole genome shotgun (WGS) entry which is preliminary data.</text>
</comment>